<sequence>MSARGPLLSSRLPINSATGSRSGKPSQAVGVFLLALALFALVLQLSGREHEVVGTQLQFPRRDLMAQQQQQQMQLHQPKLELSLAHLESDKPKQPLPQGLGGQAWRPQLKPAGNGRPTVAFVVTTSDSLQQIRIWISYHKSIGVSNFYIFADGQAARADNVAALRSLPGITVVLRDAELRRRHENSRIWKESWLSAFFHKPCNHELFVLQSLNMEVGIEMALQDKVDWLLHVDTDELIFPSGSPAFSLQEVLGEVPADVDTLVFPNYESLPERDDVEDPFLEVTLFKKNYAHVVSDLYFKSYGTVARGNPNYFITYGNGKSAARVQQGMRPNGAHRWHSYVKTPKEWSSDQAAVLHFTYNRFSDLKSRRDRCDCAPTEEDAKRCFILPFDRMAFLEASLKNDTELMGWFRQHLVWSDPAVVNDLLKKGLFTRVYEPQLMIRGFIAAEKAAEKEAAETARLKQQLEVAQASALQATTADGGAMQGALEAADPGASSVGTAATAQGFVQGQLVAEQVAGGSVQQQQQQQQQLAALANEGAVVQQSSTGMAAAQEAAATTGNSLIGASEGAAVGADVVQQAAASTGAGGAAGHA</sequence>
<dbReference type="AlphaFoldDB" id="A0A9D4TTI8"/>
<feature type="compositionally biased region" description="Polar residues" evidence="1">
    <location>
        <begin position="12"/>
        <end position="24"/>
    </location>
</feature>
<dbReference type="PANTHER" id="PTHR46701:SF7">
    <property type="entry name" value="GLYCOSYLTRANSFERASE-LIKE KOBITO 1"/>
    <property type="match status" value="1"/>
</dbReference>
<evidence type="ECO:0000313" key="2">
    <source>
        <dbReference type="EMBL" id="KAI3434462.1"/>
    </source>
</evidence>
<evidence type="ECO:0000313" key="3">
    <source>
        <dbReference type="Proteomes" id="UP001055712"/>
    </source>
</evidence>
<organism evidence="2 3">
    <name type="scientific">Chlorella vulgaris</name>
    <name type="common">Green alga</name>
    <dbReference type="NCBI Taxonomy" id="3077"/>
    <lineage>
        <taxon>Eukaryota</taxon>
        <taxon>Viridiplantae</taxon>
        <taxon>Chlorophyta</taxon>
        <taxon>core chlorophytes</taxon>
        <taxon>Trebouxiophyceae</taxon>
        <taxon>Chlorellales</taxon>
        <taxon>Chlorellaceae</taxon>
        <taxon>Chlorella clade</taxon>
        <taxon>Chlorella</taxon>
    </lineage>
</organism>
<evidence type="ECO:0000256" key="1">
    <source>
        <dbReference type="SAM" id="MobiDB-lite"/>
    </source>
</evidence>
<dbReference type="OrthoDB" id="433309at2759"/>
<dbReference type="PANTHER" id="PTHR46701">
    <property type="entry name" value="GLYCOSYLTRANSFERASE-LIKE KOBITO 1"/>
    <property type="match status" value="1"/>
</dbReference>
<gene>
    <name evidence="2" type="ORF">D9Q98_002539</name>
</gene>
<name>A0A9D4TTI8_CHLVU</name>
<proteinExistence type="predicted"/>
<dbReference type="InterPro" id="IPR044224">
    <property type="entry name" value="KOBITO1-like"/>
</dbReference>
<comment type="caution">
    <text evidence="2">The sequence shown here is derived from an EMBL/GenBank/DDBJ whole genome shotgun (WGS) entry which is preliminary data.</text>
</comment>
<evidence type="ECO:0008006" key="4">
    <source>
        <dbReference type="Google" id="ProtNLM"/>
    </source>
</evidence>
<reference evidence="2" key="2">
    <citation type="submission" date="2020-11" db="EMBL/GenBank/DDBJ databases">
        <authorList>
            <person name="Cecchin M."/>
            <person name="Marcolungo L."/>
            <person name="Rossato M."/>
            <person name="Girolomoni L."/>
            <person name="Cosentino E."/>
            <person name="Cuine S."/>
            <person name="Li-Beisson Y."/>
            <person name="Delledonne M."/>
            <person name="Ballottari M."/>
        </authorList>
    </citation>
    <scope>NUCLEOTIDE SEQUENCE</scope>
    <source>
        <strain evidence="2">211/11P</strain>
        <tissue evidence="2">Whole cell</tissue>
    </source>
</reference>
<protein>
    <recommendedName>
        <fullName evidence="4">Glycosyltransferase family 92 protein</fullName>
    </recommendedName>
</protein>
<dbReference type="Proteomes" id="UP001055712">
    <property type="component" value="Unassembled WGS sequence"/>
</dbReference>
<dbReference type="EMBL" id="SIDB01000003">
    <property type="protein sequence ID" value="KAI3434462.1"/>
    <property type="molecule type" value="Genomic_DNA"/>
</dbReference>
<accession>A0A9D4TTI8</accession>
<dbReference type="GO" id="GO:0009737">
    <property type="term" value="P:response to abscisic acid"/>
    <property type="evidence" value="ECO:0007669"/>
    <property type="project" value="InterPro"/>
</dbReference>
<dbReference type="GO" id="GO:0030244">
    <property type="term" value="P:cellulose biosynthetic process"/>
    <property type="evidence" value="ECO:0007669"/>
    <property type="project" value="InterPro"/>
</dbReference>
<feature type="region of interest" description="Disordered" evidence="1">
    <location>
        <begin position="1"/>
        <end position="24"/>
    </location>
</feature>
<keyword evidence="3" id="KW-1185">Reference proteome</keyword>
<reference evidence="2" key="1">
    <citation type="journal article" date="2019" name="Plant J.">
        <title>Chlorella vulgaris genome assembly and annotation reveals the molecular basis for metabolic acclimation to high light conditions.</title>
        <authorList>
            <person name="Cecchin M."/>
            <person name="Marcolungo L."/>
            <person name="Rossato M."/>
            <person name="Girolomoni L."/>
            <person name="Cosentino E."/>
            <person name="Cuine S."/>
            <person name="Li-Beisson Y."/>
            <person name="Delledonne M."/>
            <person name="Ballottari M."/>
        </authorList>
    </citation>
    <scope>NUCLEOTIDE SEQUENCE</scope>
    <source>
        <strain evidence="2">211/11P</strain>
    </source>
</reference>